<comment type="caution">
    <text evidence="7">The sequence shown here is derived from an EMBL/GenBank/DDBJ whole genome shotgun (WGS) entry which is preliminary data.</text>
</comment>
<dbReference type="RefSeq" id="WP_166107155.1">
    <property type="nucleotide sequence ID" value="NZ_JAADJT010000011.1"/>
</dbReference>
<evidence type="ECO:0000259" key="6">
    <source>
        <dbReference type="Pfam" id="PF08281"/>
    </source>
</evidence>
<dbReference type="InterPro" id="IPR036388">
    <property type="entry name" value="WH-like_DNA-bd_sf"/>
</dbReference>
<accession>A0ABX0FRT9</accession>
<dbReference type="PANTHER" id="PTHR43133:SF62">
    <property type="entry name" value="RNA POLYMERASE SIGMA FACTOR SIGZ"/>
    <property type="match status" value="1"/>
</dbReference>
<dbReference type="InterPro" id="IPR007627">
    <property type="entry name" value="RNA_pol_sigma70_r2"/>
</dbReference>
<dbReference type="EMBL" id="JAADJT010000011">
    <property type="protein sequence ID" value="NGZ87193.1"/>
    <property type="molecule type" value="Genomic_DNA"/>
</dbReference>
<dbReference type="Proteomes" id="UP000666369">
    <property type="component" value="Unassembled WGS sequence"/>
</dbReference>
<dbReference type="Gene3D" id="1.10.1740.10">
    <property type="match status" value="1"/>
</dbReference>
<keyword evidence="8" id="KW-1185">Reference proteome</keyword>
<dbReference type="SUPFAM" id="SSF88946">
    <property type="entry name" value="Sigma2 domain of RNA polymerase sigma factors"/>
    <property type="match status" value="1"/>
</dbReference>
<reference evidence="8" key="1">
    <citation type="submission" date="2023-07" db="EMBL/GenBank/DDBJ databases">
        <title>Duganella aceri sp. nov., isolated from tree sap.</title>
        <authorList>
            <person name="Kim I.S."/>
        </authorList>
    </citation>
    <scope>NUCLEOTIDE SEQUENCE [LARGE SCALE GENOMIC DNA]</scope>
    <source>
        <strain evidence="8">SAP-35</strain>
    </source>
</reference>
<feature type="domain" description="RNA polymerase sigma factor 70 region 4 type 2" evidence="6">
    <location>
        <begin position="87"/>
        <end position="136"/>
    </location>
</feature>
<keyword evidence="4" id="KW-0804">Transcription</keyword>
<evidence type="ECO:0000256" key="1">
    <source>
        <dbReference type="ARBA" id="ARBA00010641"/>
    </source>
</evidence>
<dbReference type="InterPro" id="IPR013324">
    <property type="entry name" value="RNA_pol_sigma_r3/r4-like"/>
</dbReference>
<dbReference type="InterPro" id="IPR013325">
    <property type="entry name" value="RNA_pol_sigma_r2"/>
</dbReference>
<dbReference type="NCBIfam" id="TIGR02937">
    <property type="entry name" value="sigma70-ECF"/>
    <property type="match status" value="1"/>
</dbReference>
<protein>
    <submittedName>
        <fullName evidence="7">Sigma-70 family RNA polymerase sigma factor</fullName>
    </submittedName>
</protein>
<sequence>MTKDRKAAEEVVQEVFLYAWLNSESYNEERSSVLTWLSMLCRSRAIDYLRAHATQHRVEINTLSADEFESADLSPAHACEAARRSIALKEAMIGLSPVQREAIVLSYYAELSHDEIASQMDLPIGTVKTHIRRGKQGMSANAALKD</sequence>
<name>A0ABX0FRT9_9BURK</name>
<dbReference type="PANTHER" id="PTHR43133">
    <property type="entry name" value="RNA POLYMERASE ECF-TYPE SIGMA FACTO"/>
    <property type="match status" value="1"/>
</dbReference>
<feature type="domain" description="RNA polymerase sigma-70 region 2" evidence="5">
    <location>
        <begin position="1"/>
        <end position="53"/>
    </location>
</feature>
<dbReference type="InterPro" id="IPR013249">
    <property type="entry name" value="RNA_pol_sigma70_r4_t2"/>
</dbReference>
<evidence type="ECO:0000313" key="8">
    <source>
        <dbReference type="Proteomes" id="UP000666369"/>
    </source>
</evidence>
<proteinExistence type="inferred from homology"/>
<evidence type="ECO:0000313" key="7">
    <source>
        <dbReference type="EMBL" id="NGZ87193.1"/>
    </source>
</evidence>
<dbReference type="Gene3D" id="1.10.10.10">
    <property type="entry name" value="Winged helix-like DNA-binding domain superfamily/Winged helix DNA-binding domain"/>
    <property type="match status" value="1"/>
</dbReference>
<organism evidence="7 8">
    <name type="scientific">Duganella aceris</name>
    <dbReference type="NCBI Taxonomy" id="2703883"/>
    <lineage>
        <taxon>Bacteria</taxon>
        <taxon>Pseudomonadati</taxon>
        <taxon>Pseudomonadota</taxon>
        <taxon>Betaproteobacteria</taxon>
        <taxon>Burkholderiales</taxon>
        <taxon>Oxalobacteraceae</taxon>
        <taxon>Telluria group</taxon>
        <taxon>Duganella</taxon>
    </lineage>
</organism>
<dbReference type="Pfam" id="PF04542">
    <property type="entry name" value="Sigma70_r2"/>
    <property type="match status" value="1"/>
</dbReference>
<dbReference type="CDD" id="cd06171">
    <property type="entry name" value="Sigma70_r4"/>
    <property type="match status" value="1"/>
</dbReference>
<evidence type="ECO:0000259" key="5">
    <source>
        <dbReference type="Pfam" id="PF04542"/>
    </source>
</evidence>
<dbReference type="SUPFAM" id="SSF88659">
    <property type="entry name" value="Sigma3 and sigma4 domains of RNA polymerase sigma factors"/>
    <property type="match status" value="1"/>
</dbReference>
<dbReference type="InterPro" id="IPR014284">
    <property type="entry name" value="RNA_pol_sigma-70_dom"/>
</dbReference>
<gene>
    <name evidence="7" type="ORF">GW587_23390</name>
</gene>
<evidence type="ECO:0000256" key="2">
    <source>
        <dbReference type="ARBA" id="ARBA00023015"/>
    </source>
</evidence>
<evidence type="ECO:0000256" key="3">
    <source>
        <dbReference type="ARBA" id="ARBA00023082"/>
    </source>
</evidence>
<evidence type="ECO:0000256" key="4">
    <source>
        <dbReference type="ARBA" id="ARBA00023163"/>
    </source>
</evidence>
<dbReference type="Pfam" id="PF08281">
    <property type="entry name" value="Sigma70_r4_2"/>
    <property type="match status" value="1"/>
</dbReference>
<keyword evidence="2" id="KW-0805">Transcription regulation</keyword>
<keyword evidence="3" id="KW-0731">Sigma factor</keyword>
<dbReference type="InterPro" id="IPR039425">
    <property type="entry name" value="RNA_pol_sigma-70-like"/>
</dbReference>
<comment type="similarity">
    <text evidence="1">Belongs to the sigma-70 factor family. ECF subfamily.</text>
</comment>